<comment type="caution">
    <text evidence="2">The sequence shown here is derived from an EMBL/GenBank/DDBJ whole genome shotgun (WGS) entry which is preliminary data.</text>
</comment>
<name>A0A8H6M3P3_9AGAR</name>
<reference evidence="2 3" key="1">
    <citation type="submission" date="2020-07" db="EMBL/GenBank/DDBJ databases">
        <title>Comparative genomics of pyrophilous fungi reveals a link between fire events and developmental genes.</title>
        <authorList>
            <consortium name="DOE Joint Genome Institute"/>
            <person name="Steindorff A.S."/>
            <person name="Carver A."/>
            <person name="Calhoun S."/>
            <person name="Stillman K."/>
            <person name="Liu H."/>
            <person name="Lipzen A."/>
            <person name="Pangilinan J."/>
            <person name="Labutti K."/>
            <person name="Bruns T.D."/>
            <person name="Grigoriev I.V."/>
        </authorList>
    </citation>
    <scope>NUCLEOTIDE SEQUENCE [LARGE SCALE GENOMIC DNA]</scope>
    <source>
        <strain evidence="2 3">CBS 144469</strain>
    </source>
</reference>
<dbReference type="AlphaFoldDB" id="A0A8H6M3P3"/>
<dbReference type="EMBL" id="JACGCI010000052">
    <property type="protein sequence ID" value="KAF6751056.1"/>
    <property type="molecule type" value="Genomic_DNA"/>
</dbReference>
<proteinExistence type="predicted"/>
<dbReference type="Proteomes" id="UP000521943">
    <property type="component" value="Unassembled WGS sequence"/>
</dbReference>
<accession>A0A8H6M3P3</accession>
<evidence type="ECO:0000256" key="1">
    <source>
        <dbReference type="SAM" id="MobiDB-lite"/>
    </source>
</evidence>
<evidence type="ECO:0000313" key="2">
    <source>
        <dbReference type="EMBL" id="KAF6751056.1"/>
    </source>
</evidence>
<sequence>MFLTYNHNPTTLCICQGETPLEPIPHYTRITSSRRSPQHELIGKFLYGGTTPDTGSHIRKRSSTGYGHQVNNLKRRNGCEQSNPRSVQPLSHAGEIDAQKKTGGIPPHSEMAEIVKTSLWEPDLVRPSKLFSIMEKASTARTAQGRLQALITLLALQHPEQTRSADERRALRLAAALSWASSHPAPRLPAASHLTTCKYSGALHDHPPAPFASRVHWYESNTTIQERILTDTIPLGPWHGDTSGWHALSQPASLHAGTNGDRGPGPAGHSRTYDSP</sequence>
<keyword evidence="3" id="KW-1185">Reference proteome</keyword>
<protein>
    <submittedName>
        <fullName evidence="2">Uncharacterized protein</fullName>
    </submittedName>
</protein>
<evidence type="ECO:0000313" key="3">
    <source>
        <dbReference type="Proteomes" id="UP000521943"/>
    </source>
</evidence>
<gene>
    <name evidence="2" type="ORF">DFP72DRAFT_851017</name>
</gene>
<organism evidence="2 3">
    <name type="scientific">Ephemerocybe angulata</name>
    <dbReference type="NCBI Taxonomy" id="980116"/>
    <lineage>
        <taxon>Eukaryota</taxon>
        <taxon>Fungi</taxon>
        <taxon>Dikarya</taxon>
        <taxon>Basidiomycota</taxon>
        <taxon>Agaricomycotina</taxon>
        <taxon>Agaricomycetes</taxon>
        <taxon>Agaricomycetidae</taxon>
        <taxon>Agaricales</taxon>
        <taxon>Agaricineae</taxon>
        <taxon>Psathyrellaceae</taxon>
        <taxon>Ephemerocybe</taxon>
    </lineage>
</organism>
<feature type="region of interest" description="Disordered" evidence="1">
    <location>
        <begin position="242"/>
        <end position="276"/>
    </location>
</feature>